<keyword evidence="6" id="KW-0862">Zinc</keyword>
<dbReference type="Proteomes" id="UP000749559">
    <property type="component" value="Unassembled WGS sequence"/>
</dbReference>
<dbReference type="GO" id="GO:0032502">
    <property type="term" value="P:developmental process"/>
    <property type="evidence" value="ECO:0007669"/>
    <property type="project" value="UniProtKB-ARBA"/>
</dbReference>
<gene>
    <name evidence="13" type="ORF">OFUS_LOCUS25328</name>
</gene>
<sequence length="464" mass="53439">MAAENDTRQCNEEYSIKEEIKDSFDEDSISRNDATLLNRISHNDIKRELDCAGGQEVTASIDFNSLNIKEEIKESFDEDSIATNDATLLNRISHNDIKRELDCAGGQEVTASIDYNSLNIKEEIKESFDEGNIATNDATLLNRISHNDIKRELDCAGGQEVTASIDYNSLNIKEEINESFDEDSIATNDATLLNVTSHNDDKREFNHTGGDSKTCAIDYNEFNIKEELNCTDDLSDLETNKCNAPVQFEDKESDIKTELVCSVNDNVYAASIDTGEKPFKCEYCQKCFMLKKVLKQHIRIHTQEKPFKCDHCGKCFIQQNNLKRHIMTHTGEKPFKCDHCGKCFKQESTLKEHIRIHSGEKPFKCEHCEKCFTQQNILKRHSRIHTGEKSFKCEHCEKCFTHQHNLKQHSKIHTREKSFKCKHCEKRFIHQKHLEVHIRIHTKSKPFKCQNVSIVRNVSPNKTI</sequence>
<accession>A0A8S4Q7V8</accession>
<dbReference type="GO" id="GO:0000122">
    <property type="term" value="P:negative regulation of transcription by RNA polymerase II"/>
    <property type="evidence" value="ECO:0007669"/>
    <property type="project" value="UniProtKB-ARBA"/>
</dbReference>
<evidence type="ECO:0000256" key="11">
    <source>
        <dbReference type="PROSITE-ProRule" id="PRU00042"/>
    </source>
</evidence>
<keyword evidence="14" id="KW-1185">Reference proteome</keyword>
<dbReference type="FunFam" id="3.30.160.60:FF:001465">
    <property type="entry name" value="Zinc finger protein 560"/>
    <property type="match status" value="2"/>
</dbReference>
<feature type="domain" description="C2H2-type" evidence="12">
    <location>
        <begin position="307"/>
        <end position="334"/>
    </location>
</feature>
<dbReference type="FunFam" id="3.30.160.60:FF:000630">
    <property type="entry name" value="Zinc finger protein 180"/>
    <property type="match status" value="1"/>
</dbReference>
<comment type="subcellular location">
    <subcellularLocation>
        <location evidence="1">Nucleus</location>
    </subcellularLocation>
</comment>
<evidence type="ECO:0000259" key="12">
    <source>
        <dbReference type="PROSITE" id="PS50157"/>
    </source>
</evidence>
<feature type="domain" description="C2H2-type" evidence="12">
    <location>
        <begin position="335"/>
        <end position="362"/>
    </location>
</feature>
<dbReference type="PANTHER" id="PTHR24394">
    <property type="entry name" value="ZINC FINGER PROTEIN"/>
    <property type="match status" value="1"/>
</dbReference>
<keyword evidence="8" id="KW-0238">DNA-binding</keyword>
<dbReference type="PROSITE" id="PS00028">
    <property type="entry name" value="ZINC_FINGER_C2H2_1"/>
    <property type="match status" value="6"/>
</dbReference>
<dbReference type="PROSITE" id="PS50157">
    <property type="entry name" value="ZINC_FINGER_C2H2_2"/>
    <property type="match status" value="6"/>
</dbReference>
<evidence type="ECO:0000256" key="3">
    <source>
        <dbReference type="ARBA" id="ARBA00022723"/>
    </source>
</evidence>
<evidence type="ECO:0000313" key="13">
    <source>
        <dbReference type="EMBL" id="CAH1801542.1"/>
    </source>
</evidence>
<evidence type="ECO:0000256" key="5">
    <source>
        <dbReference type="ARBA" id="ARBA00022771"/>
    </source>
</evidence>
<evidence type="ECO:0000256" key="1">
    <source>
        <dbReference type="ARBA" id="ARBA00004123"/>
    </source>
</evidence>
<dbReference type="FunFam" id="3.30.160.60:FF:000202">
    <property type="entry name" value="Zinc finger protein 574"/>
    <property type="match status" value="1"/>
</dbReference>
<keyword evidence="7" id="KW-0805">Transcription regulation</keyword>
<keyword evidence="10" id="KW-0539">Nucleus</keyword>
<evidence type="ECO:0000256" key="9">
    <source>
        <dbReference type="ARBA" id="ARBA00023163"/>
    </source>
</evidence>
<dbReference type="AlphaFoldDB" id="A0A8S4Q7V8"/>
<dbReference type="InterPro" id="IPR013087">
    <property type="entry name" value="Znf_C2H2_type"/>
</dbReference>
<dbReference type="FunFam" id="3.30.160.60:FF:001119">
    <property type="entry name" value="zinc finger protein 408"/>
    <property type="match status" value="1"/>
</dbReference>
<dbReference type="GO" id="GO:0003677">
    <property type="term" value="F:DNA binding"/>
    <property type="evidence" value="ECO:0007669"/>
    <property type="project" value="UniProtKB-KW"/>
</dbReference>
<dbReference type="SUPFAM" id="SSF57667">
    <property type="entry name" value="beta-beta-alpha zinc fingers"/>
    <property type="match status" value="3"/>
</dbReference>
<evidence type="ECO:0000256" key="2">
    <source>
        <dbReference type="ARBA" id="ARBA00006991"/>
    </source>
</evidence>
<dbReference type="Pfam" id="PF00096">
    <property type="entry name" value="zf-C2H2"/>
    <property type="match status" value="5"/>
</dbReference>
<keyword evidence="3" id="KW-0479">Metal-binding</keyword>
<evidence type="ECO:0000313" key="14">
    <source>
        <dbReference type="Proteomes" id="UP000749559"/>
    </source>
</evidence>
<dbReference type="Gene3D" id="3.30.160.60">
    <property type="entry name" value="Classic Zinc Finger"/>
    <property type="match status" value="6"/>
</dbReference>
<dbReference type="GO" id="GO:0005634">
    <property type="term" value="C:nucleus"/>
    <property type="evidence" value="ECO:0007669"/>
    <property type="project" value="UniProtKB-SubCell"/>
</dbReference>
<comment type="similarity">
    <text evidence="2">Belongs to the krueppel C2H2-type zinc-finger protein family.</text>
</comment>
<dbReference type="PANTHER" id="PTHR24394:SF48">
    <property type="entry name" value="ZINC FINGER PROTEIN 771"/>
    <property type="match status" value="1"/>
</dbReference>
<evidence type="ECO:0000256" key="6">
    <source>
        <dbReference type="ARBA" id="ARBA00022833"/>
    </source>
</evidence>
<feature type="domain" description="C2H2-type" evidence="12">
    <location>
        <begin position="279"/>
        <end position="306"/>
    </location>
</feature>
<dbReference type="FunFam" id="3.30.160.60:FF:000931">
    <property type="entry name" value="zinc finger protein 697"/>
    <property type="match status" value="1"/>
</dbReference>
<keyword evidence="5 11" id="KW-0863">Zinc-finger</keyword>
<proteinExistence type="inferred from homology"/>
<evidence type="ECO:0000256" key="8">
    <source>
        <dbReference type="ARBA" id="ARBA00023125"/>
    </source>
</evidence>
<keyword evidence="4" id="KW-0677">Repeat</keyword>
<dbReference type="GO" id="GO:0000981">
    <property type="term" value="F:DNA-binding transcription factor activity, RNA polymerase II-specific"/>
    <property type="evidence" value="ECO:0007669"/>
    <property type="project" value="TreeGrafter"/>
</dbReference>
<organism evidence="13 14">
    <name type="scientific">Owenia fusiformis</name>
    <name type="common">Polychaete worm</name>
    <dbReference type="NCBI Taxonomy" id="6347"/>
    <lineage>
        <taxon>Eukaryota</taxon>
        <taxon>Metazoa</taxon>
        <taxon>Spiralia</taxon>
        <taxon>Lophotrochozoa</taxon>
        <taxon>Annelida</taxon>
        <taxon>Polychaeta</taxon>
        <taxon>Sedentaria</taxon>
        <taxon>Canalipalpata</taxon>
        <taxon>Sabellida</taxon>
        <taxon>Oweniida</taxon>
        <taxon>Oweniidae</taxon>
        <taxon>Owenia</taxon>
    </lineage>
</organism>
<feature type="domain" description="C2H2-type" evidence="12">
    <location>
        <begin position="419"/>
        <end position="446"/>
    </location>
</feature>
<evidence type="ECO:0000256" key="7">
    <source>
        <dbReference type="ARBA" id="ARBA00023015"/>
    </source>
</evidence>
<dbReference type="GO" id="GO:0008270">
    <property type="term" value="F:zinc ion binding"/>
    <property type="evidence" value="ECO:0007669"/>
    <property type="project" value="UniProtKB-KW"/>
</dbReference>
<evidence type="ECO:0000256" key="4">
    <source>
        <dbReference type="ARBA" id="ARBA00022737"/>
    </source>
</evidence>
<keyword evidence="9" id="KW-0804">Transcription</keyword>
<dbReference type="OrthoDB" id="8918594at2759"/>
<evidence type="ECO:0000256" key="10">
    <source>
        <dbReference type="ARBA" id="ARBA00023242"/>
    </source>
</evidence>
<dbReference type="EMBL" id="CAIIXF020000012">
    <property type="protein sequence ID" value="CAH1801542.1"/>
    <property type="molecule type" value="Genomic_DNA"/>
</dbReference>
<dbReference type="InterPro" id="IPR036236">
    <property type="entry name" value="Znf_C2H2_sf"/>
</dbReference>
<dbReference type="SMART" id="SM00355">
    <property type="entry name" value="ZnF_C2H2"/>
    <property type="match status" value="6"/>
</dbReference>
<name>A0A8S4Q7V8_OWEFU</name>
<feature type="domain" description="C2H2-type" evidence="12">
    <location>
        <begin position="391"/>
        <end position="418"/>
    </location>
</feature>
<reference evidence="13" key="1">
    <citation type="submission" date="2022-03" db="EMBL/GenBank/DDBJ databases">
        <authorList>
            <person name="Martin C."/>
        </authorList>
    </citation>
    <scope>NUCLEOTIDE SEQUENCE</scope>
</reference>
<protein>
    <recommendedName>
        <fullName evidence="12">C2H2-type domain-containing protein</fullName>
    </recommendedName>
</protein>
<comment type="caution">
    <text evidence="13">The sequence shown here is derived from an EMBL/GenBank/DDBJ whole genome shotgun (WGS) entry which is preliminary data.</text>
</comment>
<feature type="domain" description="C2H2-type" evidence="12">
    <location>
        <begin position="363"/>
        <end position="390"/>
    </location>
</feature>